<dbReference type="InterPro" id="IPR051786">
    <property type="entry name" value="ASN_synthetase/amidase"/>
</dbReference>
<dbReference type="NCBIfam" id="TIGR01536">
    <property type="entry name" value="asn_synth_AEB"/>
    <property type="match status" value="1"/>
</dbReference>
<dbReference type="InterPro" id="IPR006426">
    <property type="entry name" value="Asn_synth_AEB"/>
</dbReference>
<reference evidence="6" key="2">
    <citation type="journal article" date="2014" name="ISME J.">
        <title>Microbial stratification in low pH oxic and suboxic macroscopic growths along an acid mine drainage.</title>
        <authorList>
            <person name="Mendez-Garcia C."/>
            <person name="Mesa V."/>
            <person name="Sprenger R.R."/>
            <person name="Richter M."/>
            <person name="Diez M.S."/>
            <person name="Solano J."/>
            <person name="Bargiela R."/>
            <person name="Golyshina O.V."/>
            <person name="Manteca A."/>
            <person name="Ramos J.L."/>
            <person name="Gallego J.R."/>
            <person name="Llorente I."/>
            <person name="Martins Dos Santos V.A."/>
            <person name="Jensen O.N."/>
            <person name="Pelaez A.I."/>
            <person name="Sanchez J."/>
            <person name="Ferrer M."/>
        </authorList>
    </citation>
    <scope>NUCLEOTIDE SEQUENCE</scope>
</reference>
<dbReference type="Gene3D" id="3.60.20.10">
    <property type="entry name" value="Glutamine Phosphoribosylpyrophosphate, subunit 1, domain 1"/>
    <property type="match status" value="1"/>
</dbReference>
<dbReference type="GO" id="GO:0005524">
    <property type="term" value="F:ATP binding"/>
    <property type="evidence" value="ECO:0007669"/>
    <property type="project" value="UniProtKB-KW"/>
</dbReference>
<evidence type="ECO:0000259" key="5">
    <source>
        <dbReference type="PROSITE" id="PS51278"/>
    </source>
</evidence>
<dbReference type="Gene3D" id="3.40.50.620">
    <property type="entry name" value="HUPs"/>
    <property type="match status" value="1"/>
</dbReference>
<dbReference type="PIRSF" id="PIRSF001589">
    <property type="entry name" value="Asn_synthetase_glu-h"/>
    <property type="match status" value="1"/>
</dbReference>
<dbReference type="EMBL" id="AUZX01007541">
    <property type="protein sequence ID" value="EQD59021.1"/>
    <property type="molecule type" value="Genomic_DNA"/>
</dbReference>
<dbReference type="GO" id="GO:0006529">
    <property type="term" value="P:asparagine biosynthetic process"/>
    <property type="evidence" value="ECO:0007669"/>
    <property type="project" value="InterPro"/>
</dbReference>
<dbReference type="PANTHER" id="PTHR43284:SF1">
    <property type="entry name" value="ASPARAGINE SYNTHETASE"/>
    <property type="match status" value="1"/>
</dbReference>
<evidence type="ECO:0000256" key="1">
    <source>
        <dbReference type="ARBA" id="ARBA00005752"/>
    </source>
</evidence>
<organism evidence="6">
    <name type="scientific">mine drainage metagenome</name>
    <dbReference type="NCBI Taxonomy" id="410659"/>
    <lineage>
        <taxon>unclassified sequences</taxon>
        <taxon>metagenomes</taxon>
        <taxon>ecological metagenomes</taxon>
    </lineage>
</organism>
<evidence type="ECO:0000256" key="4">
    <source>
        <dbReference type="ARBA" id="ARBA00022962"/>
    </source>
</evidence>
<gene>
    <name evidence="6" type="ORF">B1A_10581</name>
</gene>
<dbReference type="CDD" id="cd01991">
    <property type="entry name" value="Asn_synthase_B_C"/>
    <property type="match status" value="1"/>
</dbReference>
<dbReference type="SUPFAM" id="SSF56235">
    <property type="entry name" value="N-terminal nucleophile aminohydrolases (Ntn hydrolases)"/>
    <property type="match status" value="1"/>
</dbReference>
<comment type="caution">
    <text evidence="6">The sequence shown here is derived from an EMBL/GenBank/DDBJ whole genome shotgun (WGS) entry which is preliminary data.</text>
</comment>
<dbReference type="PANTHER" id="PTHR43284">
    <property type="entry name" value="ASPARAGINE SYNTHETASE (GLUTAMINE-HYDROLYZING)"/>
    <property type="match status" value="1"/>
</dbReference>
<dbReference type="InterPro" id="IPR001962">
    <property type="entry name" value="Asn_synthase"/>
</dbReference>
<comment type="similarity">
    <text evidence="1">Belongs to the asparagine synthetase family.</text>
</comment>
<evidence type="ECO:0000313" key="6">
    <source>
        <dbReference type="EMBL" id="EQD59021.1"/>
    </source>
</evidence>
<feature type="domain" description="Glutamine amidotransferase type-2" evidence="5">
    <location>
        <begin position="2"/>
        <end position="215"/>
    </location>
</feature>
<dbReference type="AlphaFoldDB" id="T1AEH0"/>
<dbReference type="GO" id="GO:0004066">
    <property type="term" value="F:asparagine synthase (glutamine-hydrolyzing) activity"/>
    <property type="evidence" value="ECO:0007669"/>
    <property type="project" value="InterPro"/>
</dbReference>
<name>T1AEH0_9ZZZZ</name>
<sequence length="631" mass="69824">MCGICGALTLDPHADTRGFGPTVRDMLAAMAHRGPNGGEILARGRAVMGANRLAIRGLGDTHPPLIEDDSGIIVSCNGEIDNHRELRSWLEQRGHVIDRSTDVAVIPALYREQGMAFVESLQGVFALAIWDPRQQWLILARDRAGERHLYYTIAAGVIRYASELAALNANSRHIPQLDADALAGYLGSGFCPAPQSPFVGQYKLRPAELVIIDRNGVTQRRYWQCPLGRTRQVAPRREQFDTVFRNAVFRQSDIDVDYGVLLSGGIDSALITAVARSVRPHTPLTAYCIRFSENSFDEGEPAARIARQLGCAFVPVLVAAQDLPATLSDLIETTGELLADPAWIPLALVTRRAAQDVRVLLSGEGADELFGGYPTYLGAHWATLYAALPEAVRAAFRGIIQRLPVSDRKVAISFLLKRFVQGQELDTLARHRLWIASIQPDLLRRLGLELRAMPGQHEALAPLDAVQRHDFEHSLPEALMAKVDRGGMRHALEVRAPFLDQNVIEFAATLPARARVRGLTTKIFLKHYALRYLPRSVVNRRKRGLSVPLASWLREPLFDWARSRLANGRLEETGIHTDAALRLLAEHQSRVSDHSRALWTIIVLSQWLDWAALRHSDQPDASETASAPCAG</sequence>
<dbReference type="Pfam" id="PF00733">
    <property type="entry name" value="Asn_synthase"/>
    <property type="match status" value="1"/>
</dbReference>
<dbReference type="InterPro" id="IPR029055">
    <property type="entry name" value="Ntn_hydrolases_N"/>
</dbReference>
<dbReference type="InterPro" id="IPR017932">
    <property type="entry name" value="GATase_2_dom"/>
</dbReference>
<dbReference type="Pfam" id="PF13537">
    <property type="entry name" value="GATase_7"/>
    <property type="match status" value="1"/>
</dbReference>
<dbReference type="GO" id="GO:0005829">
    <property type="term" value="C:cytosol"/>
    <property type="evidence" value="ECO:0007669"/>
    <property type="project" value="TreeGrafter"/>
</dbReference>
<dbReference type="InterPro" id="IPR033738">
    <property type="entry name" value="AsnB_N"/>
</dbReference>
<evidence type="ECO:0000256" key="2">
    <source>
        <dbReference type="ARBA" id="ARBA00022741"/>
    </source>
</evidence>
<keyword evidence="3" id="KW-0067">ATP-binding</keyword>
<dbReference type="SUPFAM" id="SSF52402">
    <property type="entry name" value="Adenine nucleotide alpha hydrolases-like"/>
    <property type="match status" value="1"/>
</dbReference>
<protein>
    <submittedName>
        <fullName evidence="6">Asparagine synthase (Glutamine-hydrolyzing)</fullName>
    </submittedName>
</protein>
<dbReference type="CDD" id="cd00712">
    <property type="entry name" value="AsnB"/>
    <property type="match status" value="1"/>
</dbReference>
<accession>T1AEH0</accession>
<keyword evidence="4" id="KW-0315">Glutamine amidotransferase</keyword>
<proteinExistence type="inferred from homology"/>
<keyword evidence="2" id="KW-0547">Nucleotide-binding</keyword>
<dbReference type="InterPro" id="IPR014729">
    <property type="entry name" value="Rossmann-like_a/b/a_fold"/>
</dbReference>
<dbReference type="PROSITE" id="PS51278">
    <property type="entry name" value="GATASE_TYPE_2"/>
    <property type="match status" value="1"/>
</dbReference>
<evidence type="ECO:0000256" key="3">
    <source>
        <dbReference type="ARBA" id="ARBA00022840"/>
    </source>
</evidence>
<reference evidence="6" key="1">
    <citation type="submission" date="2013-08" db="EMBL/GenBank/DDBJ databases">
        <authorList>
            <person name="Mendez C."/>
            <person name="Richter M."/>
            <person name="Ferrer M."/>
            <person name="Sanchez J."/>
        </authorList>
    </citation>
    <scope>NUCLEOTIDE SEQUENCE</scope>
</reference>